<feature type="compositionally biased region" description="Acidic residues" evidence="1">
    <location>
        <begin position="133"/>
        <end position="142"/>
    </location>
</feature>
<dbReference type="Proteomes" id="UP000095280">
    <property type="component" value="Unplaced"/>
</dbReference>
<evidence type="ECO:0000256" key="1">
    <source>
        <dbReference type="SAM" id="MobiDB-lite"/>
    </source>
</evidence>
<feature type="compositionally biased region" description="Low complexity" evidence="1">
    <location>
        <begin position="143"/>
        <end position="156"/>
    </location>
</feature>
<sequence length="313" mass="33746">GSREIRPTQPRAETHIGTQGWRFLGAERGRVGWEDFQQHASCARIKLAGRGQLPQRSAQSMADLSDTGLQRSVASQTDFQEPDEATLRNELAMAAYLEILSVLDDERQPVYHDLGEAYANKVLLLAAADEEDRQTEAADEAGDAALAAEAESQTPQPQQPPELQRLESLESQVIESEWSLRCKLAQVRESTKHPVQRWLEGATASQAASPFASLAPSIRSGQQPHQPHQRHPSTSCGSRPSSVAGLSEVFVSDSEEDDEEGSIGQEAAEGGADSKSEMTFYNCAVHGVEVPESFVRVKFKGGGGAGEAPAAGK</sequence>
<feature type="region of interest" description="Disordered" evidence="1">
    <location>
        <begin position="53"/>
        <end position="82"/>
    </location>
</feature>
<dbReference type="AlphaFoldDB" id="A0A1I8I1H8"/>
<evidence type="ECO:0000313" key="3">
    <source>
        <dbReference type="WBParaSite" id="maker-uti_cns_0009366-snap-gene-0.2-mRNA-1"/>
    </source>
</evidence>
<keyword evidence="2" id="KW-1185">Reference proteome</keyword>
<proteinExistence type="predicted"/>
<dbReference type="WBParaSite" id="maker-uti_cns_0009366-snap-gene-0.2-mRNA-1">
    <property type="protein sequence ID" value="maker-uti_cns_0009366-snap-gene-0.2-mRNA-1"/>
    <property type="gene ID" value="maker-uti_cns_0009366-snap-gene-0.2"/>
</dbReference>
<organism evidence="2 3">
    <name type="scientific">Macrostomum lignano</name>
    <dbReference type="NCBI Taxonomy" id="282301"/>
    <lineage>
        <taxon>Eukaryota</taxon>
        <taxon>Metazoa</taxon>
        <taxon>Spiralia</taxon>
        <taxon>Lophotrochozoa</taxon>
        <taxon>Platyhelminthes</taxon>
        <taxon>Rhabditophora</taxon>
        <taxon>Macrostomorpha</taxon>
        <taxon>Macrostomida</taxon>
        <taxon>Macrostomidae</taxon>
        <taxon>Macrostomum</taxon>
    </lineage>
</organism>
<feature type="region of interest" description="Disordered" evidence="1">
    <location>
        <begin position="133"/>
        <end position="162"/>
    </location>
</feature>
<accession>A0A1I8I1H8</accession>
<feature type="region of interest" description="Disordered" evidence="1">
    <location>
        <begin position="216"/>
        <end position="275"/>
    </location>
</feature>
<protein>
    <submittedName>
        <fullName evidence="3">J domain-containing protein</fullName>
    </submittedName>
</protein>
<feature type="compositionally biased region" description="Polar residues" evidence="1">
    <location>
        <begin position="54"/>
        <end position="79"/>
    </location>
</feature>
<evidence type="ECO:0000313" key="2">
    <source>
        <dbReference type="Proteomes" id="UP000095280"/>
    </source>
</evidence>
<reference evidence="3" key="1">
    <citation type="submission" date="2016-11" db="UniProtKB">
        <authorList>
            <consortium name="WormBaseParasite"/>
        </authorList>
    </citation>
    <scope>IDENTIFICATION</scope>
</reference>
<name>A0A1I8I1H8_9PLAT</name>